<comment type="caution">
    <text evidence="6">Lacks conserved residue(s) required for the propagation of feature annotation.</text>
</comment>
<proteinExistence type="inferred from homology"/>
<comment type="similarity">
    <text evidence="1 6">Belongs to the NDK family.</text>
</comment>
<name>A0A0G1QD47_9BACT</name>
<dbReference type="Pfam" id="PF00334">
    <property type="entry name" value="NDK"/>
    <property type="match status" value="1"/>
</dbReference>
<comment type="caution">
    <text evidence="8">The sequence shown here is derived from an EMBL/GenBank/DDBJ whole genome shotgun (WGS) entry which is preliminary data.</text>
</comment>
<dbReference type="InterPro" id="IPR034907">
    <property type="entry name" value="NDK-like_dom"/>
</dbReference>
<evidence type="ECO:0000256" key="5">
    <source>
        <dbReference type="ARBA" id="ARBA00022840"/>
    </source>
</evidence>
<dbReference type="PANTHER" id="PTHR46161:SF3">
    <property type="entry name" value="NUCLEOSIDE DIPHOSPHATE KINASE DDB_G0292928-RELATED"/>
    <property type="match status" value="1"/>
</dbReference>
<evidence type="ECO:0000256" key="6">
    <source>
        <dbReference type="PROSITE-ProRule" id="PRU00706"/>
    </source>
</evidence>
<dbReference type="GO" id="GO:0016301">
    <property type="term" value="F:kinase activity"/>
    <property type="evidence" value="ECO:0007669"/>
    <property type="project" value="UniProtKB-KW"/>
</dbReference>
<dbReference type="EMBL" id="LCKX01000028">
    <property type="protein sequence ID" value="KKU06580.1"/>
    <property type="molecule type" value="Genomic_DNA"/>
</dbReference>
<keyword evidence="3" id="KW-0547">Nucleotide-binding</keyword>
<dbReference type="GO" id="GO:0005524">
    <property type="term" value="F:ATP binding"/>
    <property type="evidence" value="ECO:0007669"/>
    <property type="project" value="UniProtKB-KW"/>
</dbReference>
<evidence type="ECO:0000256" key="4">
    <source>
        <dbReference type="ARBA" id="ARBA00022777"/>
    </source>
</evidence>
<dbReference type="InterPro" id="IPR036850">
    <property type="entry name" value="NDK-like_dom_sf"/>
</dbReference>
<dbReference type="SUPFAM" id="SSF54919">
    <property type="entry name" value="Nucleoside diphosphate kinase, NDK"/>
    <property type="match status" value="1"/>
</dbReference>
<sequence>MNQSEKEEFLASLRDYTPPIGFSSRAAAKITVRNLRGGAGKLEQPDREKLTELDGLLAAAILGQLVNGDEMTLGMIKPRANEGIGLPDDDDEAARAIVAAIGVDIVPLQFHALLDETQTERFYGEETIARLSRIPSEVVGESVAKRYLRFITSDPVTMMLVSRPESGAVEWLKKIVGVTRPSQARPDSIRGRYAKDSMMPNNLMHRSDTPIDAMREIEAFRSIVGELLVLGGGR</sequence>
<protein>
    <recommendedName>
        <fullName evidence="7">Nucleoside diphosphate kinase-like domain-containing protein</fullName>
    </recommendedName>
</protein>
<dbReference type="Proteomes" id="UP000033999">
    <property type="component" value="Unassembled WGS sequence"/>
</dbReference>
<evidence type="ECO:0000313" key="9">
    <source>
        <dbReference type="Proteomes" id="UP000033999"/>
    </source>
</evidence>
<evidence type="ECO:0000259" key="7">
    <source>
        <dbReference type="SMART" id="SM00562"/>
    </source>
</evidence>
<accession>A0A0G1QD47</accession>
<dbReference type="SMART" id="SM00562">
    <property type="entry name" value="NDK"/>
    <property type="match status" value="1"/>
</dbReference>
<evidence type="ECO:0000313" key="8">
    <source>
        <dbReference type="EMBL" id="KKU06580.1"/>
    </source>
</evidence>
<keyword evidence="4" id="KW-0418">Kinase</keyword>
<evidence type="ECO:0000256" key="1">
    <source>
        <dbReference type="ARBA" id="ARBA00008142"/>
    </source>
</evidence>
<gene>
    <name evidence="8" type="ORF">UX10_C0028G0008</name>
</gene>
<dbReference type="PANTHER" id="PTHR46161">
    <property type="entry name" value="NUCLEOSIDE DIPHOSPHATE KINASE"/>
    <property type="match status" value="1"/>
</dbReference>
<reference evidence="8 9" key="1">
    <citation type="journal article" date="2015" name="Nature">
        <title>rRNA introns, odd ribosomes, and small enigmatic genomes across a large radiation of phyla.</title>
        <authorList>
            <person name="Brown C.T."/>
            <person name="Hug L.A."/>
            <person name="Thomas B.C."/>
            <person name="Sharon I."/>
            <person name="Castelle C.J."/>
            <person name="Singh A."/>
            <person name="Wilkins M.J."/>
            <person name="Williams K.H."/>
            <person name="Banfield J.F."/>
        </authorList>
    </citation>
    <scope>NUCLEOTIDE SEQUENCE [LARGE SCALE GENOMIC DNA]</scope>
</reference>
<keyword evidence="5" id="KW-0067">ATP-binding</keyword>
<evidence type="ECO:0000256" key="2">
    <source>
        <dbReference type="ARBA" id="ARBA00022679"/>
    </source>
</evidence>
<organism evidence="8 9">
    <name type="scientific">Candidatus Magasanikbacteria bacterium GW2011_GWA2_45_39</name>
    <dbReference type="NCBI Taxonomy" id="1619041"/>
    <lineage>
        <taxon>Bacteria</taxon>
        <taxon>Candidatus Magasanikiibacteriota</taxon>
    </lineage>
</organism>
<evidence type="ECO:0000256" key="3">
    <source>
        <dbReference type="ARBA" id="ARBA00022741"/>
    </source>
</evidence>
<feature type="domain" description="Nucleoside diphosphate kinase-like" evidence="7">
    <location>
        <begin position="69"/>
        <end position="225"/>
    </location>
</feature>
<dbReference type="AlphaFoldDB" id="A0A0G1QD47"/>
<keyword evidence="2" id="KW-0808">Transferase</keyword>
<dbReference type="Gene3D" id="3.30.70.141">
    <property type="entry name" value="Nucleoside diphosphate kinase-like domain"/>
    <property type="match status" value="1"/>
</dbReference>
<dbReference type="PROSITE" id="PS51374">
    <property type="entry name" value="NDPK_LIKE"/>
    <property type="match status" value="1"/>
</dbReference>